<evidence type="ECO:0000256" key="10">
    <source>
        <dbReference type="ARBA" id="ARBA00034996"/>
    </source>
</evidence>
<evidence type="ECO:0000313" key="19">
    <source>
        <dbReference type="RefSeq" id="XP_026272243.1"/>
    </source>
</evidence>
<comment type="catalytic activity">
    <reaction evidence="10">
        <text>5-(carboxymethyl)uridine(34) in tRNA + S-adenosyl-L-methionine = 5-(2-methoxy-2-oxoethyl)uridine(34) in tRNA + S-adenosyl-L-homocysteine</text>
        <dbReference type="Rhea" id="RHEA:43208"/>
        <dbReference type="Rhea" id="RHEA-COMP:10407"/>
        <dbReference type="Rhea" id="RHEA-COMP:10408"/>
        <dbReference type="ChEBI" id="CHEBI:57856"/>
        <dbReference type="ChEBI" id="CHEBI:59789"/>
        <dbReference type="ChEBI" id="CHEBI:74851"/>
        <dbReference type="ChEBI" id="CHEBI:74882"/>
        <dbReference type="EC" id="2.1.1.229"/>
    </reaction>
</comment>
<evidence type="ECO:0000256" key="15">
    <source>
        <dbReference type="SAM" id="MobiDB-lite"/>
    </source>
</evidence>
<keyword evidence="9" id="KW-0511">Multifunctional enzyme</keyword>
<evidence type="ECO:0000256" key="4">
    <source>
        <dbReference type="ARBA" id="ARBA00022603"/>
    </source>
</evidence>
<dbReference type="InterPro" id="IPR005123">
    <property type="entry name" value="Oxoglu/Fe-dep_dioxygenase_dom"/>
</dbReference>
<protein>
    <recommendedName>
        <fullName evidence="3">tRNA (carboxymethyluridine(34)-5-O)-methyltransferase</fullName>
        <ecNumber evidence="3">2.1.1.229</ecNumber>
    </recommendedName>
    <alternativeName>
        <fullName evidence="12">Alkylated DNA repair protein alkB homolog 8</fullName>
    </alternativeName>
    <alternativeName>
        <fullName evidence="13">S-adenosyl-L-methionine-dependent tRNA methyltransferase ALKBH8</fullName>
    </alternativeName>
</protein>
<dbReference type="Pfam" id="PF08241">
    <property type="entry name" value="Methyltransf_11"/>
    <property type="match status" value="1"/>
</dbReference>
<evidence type="ECO:0000256" key="5">
    <source>
        <dbReference type="ARBA" id="ARBA00022679"/>
    </source>
</evidence>
<accession>A0A6J1RV63</accession>
<dbReference type="InterPro" id="IPR051422">
    <property type="entry name" value="AlkB_tRNA_MeTrf/Diox"/>
</dbReference>
<dbReference type="InterPro" id="IPR000504">
    <property type="entry name" value="RRM_dom"/>
</dbReference>
<evidence type="ECO:0000256" key="14">
    <source>
        <dbReference type="PROSITE-ProRule" id="PRU00176"/>
    </source>
</evidence>
<dbReference type="PROSITE" id="PS51471">
    <property type="entry name" value="FE2OG_OXY"/>
    <property type="match status" value="1"/>
</dbReference>
<dbReference type="GO" id="GO:0002098">
    <property type="term" value="P:tRNA wobble uridine modification"/>
    <property type="evidence" value="ECO:0007669"/>
    <property type="project" value="TreeGrafter"/>
</dbReference>
<evidence type="ECO:0000256" key="11">
    <source>
        <dbReference type="ARBA" id="ARBA00045506"/>
    </source>
</evidence>
<comment type="cofactor">
    <cofactor evidence="1">
        <name>Fe(2+)</name>
        <dbReference type="ChEBI" id="CHEBI:29033"/>
    </cofactor>
</comment>
<evidence type="ECO:0000256" key="12">
    <source>
        <dbReference type="ARBA" id="ARBA00049786"/>
    </source>
</evidence>
<dbReference type="KEGG" id="foc:113202302"/>
<dbReference type="SUPFAM" id="SSF54928">
    <property type="entry name" value="RNA-binding domain, RBD"/>
    <property type="match status" value="1"/>
</dbReference>
<evidence type="ECO:0000256" key="9">
    <source>
        <dbReference type="ARBA" id="ARBA00023268"/>
    </source>
</evidence>
<dbReference type="PROSITE" id="PS50102">
    <property type="entry name" value="RRM"/>
    <property type="match status" value="1"/>
</dbReference>
<keyword evidence="7 14" id="KW-0694">RNA-binding</keyword>
<dbReference type="Proteomes" id="UP000504606">
    <property type="component" value="Unplaced"/>
</dbReference>
<dbReference type="GeneID" id="113202302"/>
<evidence type="ECO:0000256" key="6">
    <source>
        <dbReference type="ARBA" id="ARBA00022833"/>
    </source>
</evidence>
<dbReference type="Gene3D" id="2.60.120.590">
    <property type="entry name" value="Alpha-ketoglutarate-dependent dioxygenase AlkB-like"/>
    <property type="match status" value="1"/>
</dbReference>
<dbReference type="InterPro" id="IPR027450">
    <property type="entry name" value="AlkB-like"/>
</dbReference>
<comment type="similarity">
    <text evidence="2">Belongs to the alkB family.</text>
</comment>
<dbReference type="AlphaFoldDB" id="A0A6J1RV63"/>
<evidence type="ECO:0000256" key="1">
    <source>
        <dbReference type="ARBA" id="ARBA00001954"/>
    </source>
</evidence>
<proteinExistence type="inferred from homology"/>
<evidence type="ECO:0000259" key="17">
    <source>
        <dbReference type="PROSITE" id="PS51471"/>
    </source>
</evidence>
<reference evidence="19" key="1">
    <citation type="submission" date="2025-08" db="UniProtKB">
        <authorList>
            <consortium name="RefSeq"/>
        </authorList>
    </citation>
    <scope>IDENTIFICATION</scope>
    <source>
        <tissue evidence="19">Whole organism</tissue>
    </source>
</reference>
<keyword evidence="8" id="KW-0408">Iron</keyword>
<dbReference type="OrthoDB" id="271595at2759"/>
<dbReference type="InterPro" id="IPR029063">
    <property type="entry name" value="SAM-dependent_MTases_sf"/>
</dbReference>
<feature type="domain" description="RRM" evidence="16">
    <location>
        <begin position="40"/>
        <end position="117"/>
    </location>
</feature>
<dbReference type="GO" id="GO:0030488">
    <property type="term" value="P:tRNA methylation"/>
    <property type="evidence" value="ECO:0007669"/>
    <property type="project" value="TreeGrafter"/>
</dbReference>
<feature type="region of interest" description="Disordered" evidence="15">
    <location>
        <begin position="508"/>
        <end position="540"/>
    </location>
</feature>
<dbReference type="InterPro" id="IPR013216">
    <property type="entry name" value="Methyltransf_11"/>
</dbReference>
<keyword evidence="6" id="KW-0862">Zinc</keyword>
<dbReference type="Pfam" id="PF00076">
    <property type="entry name" value="RRM_1"/>
    <property type="match status" value="1"/>
</dbReference>
<evidence type="ECO:0000313" key="18">
    <source>
        <dbReference type="Proteomes" id="UP000504606"/>
    </source>
</evidence>
<evidence type="ECO:0000256" key="7">
    <source>
        <dbReference type="ARBA" id="ARBA00022884"/>
    </source>
</evidence>
<dbReference type="Pfam" id="PF13532">
    <property type="entry name" value="2OG-FeII_Oxy_2"/>
    <property type="match status" value="1"/>
</dbReference>
<dbReference type="GO" id="GO:0106335">
    <property type="term" value="F:tRNA (5-carboxymethyluridine(34)-5-O)-methyltransferase activity"/>
    <property type="evidence" value="ECO:0007669"/>
    <property type="project" value="UniProtKB-EC"/>
</dbReference>
<evidence type="ECO:0000256" key="3">
    <source>
        <dbReference type="ARBA" id="ARBA00012808"/>
    </source>
</evidence>
<evidence type="ECO:0000259" key="16">
    <source>
        <dbReference type="PROSITE" id="PS50102"/>
    </source>
</evidence>
<dbReference type="GO" id="GO:0005634">
    <property type="term" value="C:nucleus"/>
    <property type="evidence" value="ECO:0007669"/>
    <property type="project" value="TreeGrafter"/>
</dbReference>
<evidence type="ECO:0000256" key="13">
    <source>
        <dbReference type="ARBA" id="ARBA00049802"/>
    </source>
</evidence>
<dbReference type="GO" id="GO:0008757">
    <property type="term" value="F:S-adenosylmethionine-dependent methyltransferase activity"/>
    <property type="evidence" value="ECO:0007669"/>
    <property type="project" value="InterPro"/>
</dbReference>
<organism evidence="18 19">
    <name type="scientific">Frankliniella occidentalis</name>
    <name type="common">Western flower thrips</name>
    <name type="synonym">Euthrips occidentalis</name>
    <dbReference type="NCBI Taxonomy" id="133901"/>
    <lineage>
        <taxon>Eukaryota</taxon>
        <taxon>Metazoa</taxon>
        <taxon>Ecdysozoa</taxon>
        <taxon>Arthropoda</taxon>
        <taxon>Hexapoda</taxon>
        <taxon>Insecta</taxon>
        <taxon>Pterygota</taxon>
        <taxon>Neoptera</taxon>
        <taxon>Paraneoptera</taxon>
        <taxon>Thysanoptera</taxon>
        <taxon>Terebrantia</taxon>
        <taxon>Thripoidea</taxon>
        <taxon>Thripidae</taxon>
        <taxon>Frankliniella</taxon>
    </lineage>
</organism>
<dbReference type="PANTHER" id="PTHR13069">
    <property type="entry name" value="ALKYLATED DNA REPAIR PROTEIN ALKB HOMOLOG 8"/>
    <property type="match status" value="1"/>
</dbReference>
<dbReference type="SUPFAM" id="SSF51197">
    <property type="entry name" value="Clavaminate synthase-like"/>
    <property type="match status" value="1"/>
</dbReference>
<sequence>MDFKNGEDHHVPKKIFSKQRKAIQNISADSKISLGIEPTKQIVICNSGLSLGLLEEDVINIFSPYGPIEAVVMLPDKTYCFMAFHSKENALQAYQSLHGKYNFPRSENLMVLAFADEVPKVTNPWATLPRDGPPGLIVLEDFITSDEEEILVKLLSWDDPIQGQQLKQRQVQHFGFEFRYGSNDVDRQKPLAQKIPDQCDFLQNRLKKRGFSKWNFYPDQLTVNRYLPGQGIPPHVDTHSVFEDPILSLSMLSDVVMDFKDASGHKIPVFLPRRSLTVMSGESRFGWTHGIASRMHDVICTDDKKGLTLLPREERVSYTFRLLRSKKECFCSYAWLCDNQKQNLYQQQLDAIQLEKQYVREVYEEISSHFSETRHTPWPNIVEFCKTFKTGQILLDVGCGNGKYFGNQAENVSLFEIGLDASAHLADMCTKRGVEVLTGNCLNLPFRSSIADGVLCIAVIHHLATHERRRRAVQEIARVLCKGGRALIYVWARDQRLQDKMSTYLKQNRKNRQNTAIQSAFKGDKNNSVTGSGTSQSENNLCTSADSKSCEFTGSLPLPVHVNRTNFKHSDILVPWKLKEKHRQESNEGEQQTFYRYYHVFEEDELTRMCIEIPQIQVLETKYDQGNWSVLLRKLP</sequence>
<feature type="compositionally biased region" description="Polar residues" evidence="15">
    <location>
        <begin position="526"/>
        <end position="540"/>
    </location>
</feature>
<evidence type="ECO:0000256" key="8">
    <source>
        <dbReference type="ARBA" id="ARBA00023004"/>
    </source>
</evidence>
<keyword evidence="4" id="KW-0489">Methyltransferase</keyword>
<dbReference type="InterPro" id="IPR035979">
    <property type="entry name" value="RBD_domain_sf"/>
</dbReference>
<evidence type="ECO:0000256" key="2">
    <source>
        <dbReference type="ARBA" id="ARBA00007879"/>
    </source>
</evidence>
<dbReference type="SUPFAM" id="SSF53335">
    <property type="entry name" value="S-adenosyl-L-methionine-dependent methyltransferases"/>
    <property type="match status" value="1"/>
</dbReference>
<dbReference type="CDD" id="cd02440">
    <property type="entry name" value="AdoMet_MTases"/>
    <property type="match status" value="1"/>
</dbReference>
<dbReference type="InterPro" id="IPR012677">
    <property type="entry name" value="Nucleotide-bd_a/b_plait_sf"/>
</dbReference>
<feature type="domain" description="Fe2OG dioxygenase" evidence="17">
    <location>
        <begin position="217"/>
        <end position="324"/>
    </location>
</feature>
<dbReference type="RefSeq" id="XP_026272243.1">
    <property type="nucleotide sequence ID" value="XM_026416458.2"/>
</dbReference>
<gene>
    <name evidence="19" type="primary">LOC113202302</name>
</gene>
<dbReference type="EC" id="2.1.1.229" evidence="3"/>
<dbReference type="GO" id="GO:0000049">
    <property type="term" value="F:tRNA binding"/>
    <property type="evidence" value="ECO:0007669"/>
    <property type="project" value="TreeGrafter"/>
</dbReference>
<dbReference type="Gene3D" id="3.30.70.330">
    <property type="match status" value="1"/>
</dbReference>
<comment type="function">
    <text evidence="11">Catalyzes the methylation of 5-carboxymethyl uridine to 5-methylcarboxymethyl uridine at the wobble position of the anticodon loop in tRNA via its methyltransferase domain. Catalyzes the last step in the formation of 5-methylcarboxymethyl uridine at the wobble position of the anticodon loop in target tRNA. Has a preference for tRNA(Arg) and tRNA(Glu), and does not bind tRNA(Lys). Binds tRNA and catalyzes the iron and alpha-ketoglutarate dependent hydroxylation of 5-methylcarboxymethyl uridine at the wobble position of the anticodon loop in tRNA via its dioxygenase domain, giving rise to 5-(S)-methoxycarbonylhydroxymethyluridine; has a preference for tRNA(Gly). Required for normal survival after DNA damage. May inhibit apoptosis and promote cell survival and angiogenesis.</text>
</comment>
<dbReference type="InterPro" id="IPR037151">
    <property type="entry name" value="AlkB-like_sf"/>
</dbReference>
<keyword evidence="18" id="KW-1185">Reference proteome</keyword>
<name>A0A6J1RV63_FRAOC</name>
<dbReference type="Gene3D" id="3.40.50.150">
    <property type="entry name" value="Vaccinia Virus protein VP39"/>
    <property type="match status" value="1"/>
</dbReference>
<dbReference type="GO" id="GO:0005737">
    <property type="term" value="C:cytoplasm"/>
    <property type="evidence" value="ECO:0007669"/>
    <property type="project" value="TreeGrafter"/>
</dbReference>
<keyword evidence="5" id="KW-0808">Transferase</keyword>
<dbReference type="PANTHER" id="PTHR13069:SF21">
    <property type="entry name" value="ALKYLATED DNA REPAIR PROTEIN ALKB HOMOLOG 8"/>
    <property type="match status" value="1"/>
</dbReference>
<dbReference type="SMART" id="SM00360">
    <property type="entry name" value="RRM"/>
    <property type="match status" value="1"/>
</dbReference>